<feature type="compositionally biased region" description="Pro residues" evidence="1">
    <location>
        <begin position="1"/>
        <end position="22"/>
    </location>
</feature>
<feature type="transmembrane region" description="Helical" evidence="2">
    <location>
        <begin position="32"/>
        <end position="55"/>
    </location>
</feature>
<sequence length="227" mass="23569">MSQPPPNFPPPPGFPPPGPPPQGSGSGSNRTLLWVSIVAVVAVLAVAAVLVAVLVTRGDDGDDDKDRDAREDRSSTSTDANSASAGPTEASSAMIEPTEASSATTSAAPVDITNAELDGQWYGRYRCAQGASAGRLRITAVEGSTSELTAVFRFGASTNNAGTPPGAYRLDGEVVDGIMTLRAGDWIERPDGYISVDMIAIITDPAPDVLDGEVNYAGCSTFHFERK</sequence>
<evidence type="ECO:0000256" key="2">
    <source>
        <dbReference type="SAM" id="Phobius"/>
    </source>
</evidence>
<keyword evidence="4" id="KW-1185">Reference proteome</keyword>
<keyword evidence="2" id="KW-0472">Membrane</keyword>
<evidence type="ECO:0000256" key="1">
    <source>
        <dbReference type="SAM" id="MobiDB-lite"/>
    </source>
</evidence>
<keyword evidence="2" id="KW-0812">Transmembrane</keyword>
<reference evidence="3 4" key="1">
    <citation type="journal article" date="2009" name="Int. J. Syst. Evol. Microbiol.">
        <title>Nocardioides caeni sp. nov., isolated from wastewater.</title>
        <authorList>
            <person name="Yoon J.H."/>
            <person name="Kang S.J."/>
            <person name="Park S."/>
            <person name="Kim W."/>
            <person name="Oh T.K."/>
        </authorList>
    </citation>
    <scope>NUCLEOTIDE SEQUENCE [LARGE SCALE GENOMIC DNA]</scope>
    <source>
        <strain evidence="3 4">DSM 23134</strain>
    </source>
</reference>
<evidence type="ECO:0000313" key="3">
    <source>
        <dbReference type="EMBL" id="THV09024.1"/>
    </source>
</evidence>
<feature type="region of interest" description="Disordered" evidence="1">
    <location>
        <begin position="58"/>
        <end position="107"/>
    </location>
</feature>
<feature type="region of interest" description="Disordered" evidence="1">
    <location>
        <begin position="1"/>
        <end position="27"/>
    </location>
</feature>
<protein>
    <submittedName>
        <fullName evidence="3">Uncharacterized protein</fullName>
    </submittedName>
</protein>
<dbReference type="RefSeq" id="WP_136564235.1">
    <property type="nucleotide sequence ID" value="NZ_BAABLS010000004.1"/>
</dbReference>
<dbReference type="AlphaFoldDB" id="A0A4S8N2M6"/>
<proteinExistence type="predicted"/>
<keyword evidence="2" id="KW-1133">Transmembrane helix</keyword>
<name>A0A4S8N2M6_9ACTN</name>
<organism evidence="3 4">
    <name type="scientific">Nocardioides caeni</name>
    <dbReference type="NCBI Taxonomy" id="574700"/>
    <lineage>
        <taxon>Bacteria</taxon>
        <taxon>Bacillati</taxon>
        <taxon>Actinomycetota</taxon>
        <taxon>Actinomycetes</taxon>
        <taxon>Propionibacteriales</taxon>
        <taxon>Nocardioidaceae</taxon>
        <taxon>Nocardioides</taxon>
    </lineage>
</organism>
<feature type="compositionally biased region" description="Low complexity" evidence="1">
    <location>
        <begin position="75"/>
        <end position="85"/>
    </location>
</feature>
<feature type="compositionally biased region" description="Basic and acidic residues" evidence="1">
    <location>
        <begin position="64"/>
        <end position="74"/>
    </location>
</feature>
<comment type="caution">
    <text evidence="3">The sequence shown here is derived from an EMBL/GenBank/DDBJ whole genome shotgun (WGS) entry which is preliminary data.</text>
</comment>
<evidence type="ECO:0000313" key="4">
    <source>
        <dbReference type="Proteomes" id="UP000307087"/>
    </source>
</evidence>
<dbReference type="EMBL" id="STGW01000018">
    <property type="protein sequence ID" value="THV09024.1"/>
    <property type="molecule type" value="Genomic_DNA"/>
</dbReference>
<feature type="compositionally biased region" description="Low complexity" evidence="1">
    <location>
        <begin position="96"/>
        <end position="107"/>
    </location>
</feature>
<gene>
    <name evidence="3" type="ORF">E9934_17700</name>
</gene>
<dbReference type="OrthoDB" id="1818119at2"/>
<dbReference type="Proteomes" id="UP000307087">
    <property type="component" value="Unassembled WGS sequence"/>
</dbReference>
<accession>A0A4S8N2M6</accession>